<reference evidence="4" key="1">
    <citation type="submission" date="2021-06" db="EMBL/GenBank/DDBJ databases">
        <title>Description of novel taxa of the family Lachnospiraceae.</title>
        <authorList>
            <person name="Chaplin A.V."/>
            <person name="Sokolova S.R."/>
            <person name="Pikina A.P."/>
            <person name="Korzhanova M."/>
            <person name="Belova V."/>
            <person name="Korostin D."/>
            <person name="Efimov B.A."/>
        </authorList>
    </citation>
    <scope>NUCLEOTIDE SEQUENCE</scope>
    <source>
        <strain evidence="4">ASD5720</strain>
    </source>
</reference>
<feature type="transmembrane region" description="Helical" evidence="2">
    <location>
        <begin position="91"/>
        <end position="112"/>
    </location>
</feature>
<dbReference type="InterPro" id="IPR032834">
    <property type="entry name" value="NatK-like_C"/>
</dbReference>
<name>A0A949NDX6_9FIRM</name>
<keyword evidence="2" id="KW-1133">Transmembrane helix</keyword>
<dbReference type="GO" id="GO:0005524">
    <property type="term" value="F:ATP binding"/>
    <property type="evidence" value="ECO:0007669"/>
    <property type="project" value="UniProtKB-KW"/>
</dbReference>
<keyword evidence="4" id="KW-0067">ATP-binding</keyword>
<feature type="transmembrane region" description="Helical" evidence="2">
    <location>
        <begin position="194"/>
        <end position="218"/>
    </location>
</feature>
<dbReference type="InterPro" id="IPR036890">
    <property type="entry name" value="HATPase_C_sf"/>
</dbReference>
<keyword evidence="2" id="KW-0472">Membrane</keyword>
<organism evidence="4 5">
    <name type="scientific">Diplocloster agilis</name>
    <dbReference type="NCBI Taxonomy" id="2850323"/>
    <lineage>
        <taxon>Bacteria</taxon>
        <taxon>Bacillati</taxon>
        <taxon>Bacillota</taxon>
        <taxon>Clostridia</taxon>
        <taxon>Lachnospirales</taxon>
        <taxon>Lachnospiraceae</taxon>
        <taxon>Diplocloster</taxon>
    </lineage>
</organism>
<gene>
    <name evidence="4" type="ORF">KTH89_07975</name>
</gene>
<accession>A0A949NDX6</accession>
<evidence type="ECO:0000256" key="1">
    <source>
        <dbReference type="SAM" id="Coils"/>
    </source>
</evidence>
<feature type="transmembrane region" description="Helical" evidence="2">
    <location>
        <begin position="124"/>
        <end position="143"/>
    </location>
</feature>
<proteinExistence type="predicted"/>
<keyword evidence="2" id="KW-0812">Transmembrane</keyword>
<feature type="domain" description="Sensor histidine kinase NatK-like C-terminal" evidence="3">
    <location>
        <begin position="331"/>
        <end position="430"/>
    </location>
</feature>
<evidence type="ECO:0000313" key="5">
    <source>
        <dbReference type="Proteomes" id="UP000712157"/>
    </source>
</evidence>
<dbReference type="CDD" id="cd16935">
    <property type="entry name" value="HATPase_AgrC-ComD-like"/>
    <property type="match status" value="1"/>
</dbReference>
<evidence type="ECO:0000259" key="3">
    <source>
        <dbReference type="Pfam" id="PF14501"/>
    </source>
</evidence>
<sequence>MDNFIIIQQILRMLITYAFPVALIFSMSRFRCRRRTMWLAFLLITLFGTAVSTFQFLYPGMERMKQLYALNLLVPCLIFLLIFTQDKPSQLLFNISTAINAIYLVSILSHFILRGSLDNGYVMIWQDALIRAAFYCLILFIFSRYLRDPYQFLAANMKRSSWRVLSAIPLLFMGLVMFLGLYPHVRTDNLLGVTFLYVILGFVYYIIYQVFISTYDLLNQKQDLDVLKNQVDALKNQVDAVQRSEDQLRIYRHDMRHYIAGISVLLKEGNTSDALRVIDRFDELNKETQLPRYCQNVMVNAILSLYLQRASDAGIVIRTSCDIPADLPVDAAELSTVFANAIENAIHACSRQAPGTDKRLEIHCVSAPQFLVEIANTYDGTVEFDEKNLPMAREPGHGIGTLSISTFAKKYGALLDYKAEAGMFRLRLLINNKDEEAAGR</sequence>
<evidence type="ECO:0000256" key="2">
    <source>
        <dbReference type="SAM" id="Phobius"/>
    </source>
</evidence>
<feature type="transmembrane region" description="Helical" evidence="2">
    <location>
        <begin position="164"/>
        <end position="182"/>
    </location>
</feature>
<feature type="transmembrane region" description="Helical" evidence="2">
    <location>
        <begin position="6"/>
        <end position="25"/>
    </location>
</feature>
<dbReference type="Pfam" id="PF14501">
    <property type="entry name" value="HATPase_c_5"/>
    <property type="match status" value="1"/>
</dbReference>
<dbReference type="Proteomes" id="UP000712157">
    <property type="component" value="Unassembled WGS sequence"/>
</dbReference>
<dbReference type="Gene3D" id="3.30.565.10">
    <property type="entry name" value="Histidine kinase-like ATPase, C-terminal domain"/>
    <property type="match status" value="1"/>
</dbReference>
<dbReference type="EMBL" id="JAHQCW010000010">
    <property type="protein sequence ID" value="MBU9736471.1"/>
    <property type="molecule type" value="Genomic_DNA"/>
</dbReference>
<evidence type="ECO:0000313" key="4">
    <source>
        <dbReference type="EMBL" id="MBU9736471.1"/>
    </source>
</evidence>
<feature type="transmembrane region" description="Helical" evidence="2">
    <location>
        <begin position="37"/>
        <end position="61"/>
    </location>
</feature>
<keyword evidence="5" id="KW-1185">Reference proteome</keyword>
<feature type="transmembrane region" description="Helical" evidence="2">
    <location>
        <begin position="67"/>
        <end position="84"/>
    </location>
</feature>
<comment type="caution">
    <text evidence="4">The sequence shown here is derived from an EMBL/GenBank/DDBJ whole genome shotgun (WGS) entry which is preliminary data.</text>
</comment>
<keyword evidence="4" id="KW-0547">Nucleotide-binding</keyword>
<dbReference type="AlphaFoldDB" id="A0A949NDX6"/>
<protein>
    <submittedName>
        <fullName evidence="4">ATP-binding protein</fullName>
    </submittedName>
</protein>
<dbReference type="SUPFAM" id="SSF55874">
    <property type="entry name" value="ATPase domain of HSP90 chaperone/DNA topoisomerase II/histidine kinase"/>
    <property type="match status" value="1"/>
</dbReference>
<keyword evidence="1" id="KW-0175">Coiled coil</keyword>
<dbReference type="RefSeq" id="WP_238721320.1">
    <property type="nucleotide sequence ID" value="NZ_JAHQCW010000010.1"/>
</dbReference>
<feature type="coiled-coil region" evidence="1">
    <location>
        <begin position="217"/>
        <end position="244"/>
    </location>
</feature>